<dbReference type="GO" id="GO:0005634">
    <property type="term" value="C:nucleus"/>
    <property type="evidence" value="ECO:0007669"/>
    <property type="project" value="TreeGrafter"/>
</dbReference>
<evidence type="ECO:0000313" key="8">
    <source>
        <dbReference type="Proteomes" id="UP000053201"/>
    </source>
</evidence>
<sequence>MTIRFQIEEEGREHFSKVATALWRSKRCVVVTGAGISVSGGIPDFRSADGLYNLVKEKYPNAIVKGKDLFDATLFKDPVSTSLFYTFMAELKQVINQANTTPTHHFVKDLDERGQLLRCYTQNIDCLELRLQMSCDLSNKQSARIVQLHGDLDHVVCTICQAMFDFSDTFRDDFKEGGPPSCPTCVEMEGVRIAAGKRPLPIGTLRPNIVLYNEHHSRGDQIADMTAYDVKKRPDMLIVMGTSLKVVGIKRLVKDLAKSVHELRNGQVVFINNTEIGHKEWDDVFDYHILGKTDDVVAELEQEMKRLDVIAQLRAQKLARAREQKELASFVERDPTRDLQLPIMANNESGVDRLVEVGTTDLSAGALMSKPSQSASSKATLGKSSRKPSKPTKTRATPKTAKGKESSSSGKTKAACPDILSFMQVKKPQGCTDNKSVTLDPPRGRCDASANRDRSTTPTGRESTSPPQSPSKRGAKSAPGSPSKKQKMVVEVEEEDSSVPPLIREESVADEETCMPPILLTVPPKTKPPRQPRKKPAAKKPPAKKKPAVTQQLPITCTLKTVKPRNTLTSIVAGKPDVDSPPPLCVRKSARLLAKT</sequence>
<protein>
    <recommendedName>
        <fullName evidence="6">Deacetylase sirtuin-type domain-containing protein</fullName>
    </recommendedName>
</protein>
<organism evidence="7 8">
    <name type="scientific">Spizellomyces punctatus (strain DAOM BR117)</name>
    <dbReference type="NCBI Taxonomy" id="645134"/>
    <lineage>
        <taxon>Eukaryota</taxon>
        <taxon>Fungi</taxon>
        <taxon>Fungi incertae sedis</taxon>
        <taxon>Chytridiomycota</taxon>
        <taxon>Chytridiomycota incertae sedis</taxon>
        <taxon>Chytridiomycetes</taxon>
        <taxon>Spizellomycetales</taxon>
        <taxon>Spizellomycetaceae</taxon>
        <taxon>Spizellomyces</taxon>
    </lineage>
</organism>
<feature type="domain" description="Deacetylase sirtuin-type" evidence="6">
    <location>
        <begin position="5"/>
        <end position="316"/>
    </location>
</feature>
<dbReference type="GeneID" id="27684188"/>
<dbReference type="STRING" id="645134.A0A0L0HTT9"/>
<dbReference type="InterPro" id="IPR026591">
    <property type="entry name" value="Sirtuin_cat_small_dom_sf"/>
</dbReference>
<reference evidence="7 8" key="1">
    <citation type="submission" date="2009-08" db="EMBL/GenBank/DDBJ databases">
        <title>The Genome Sequence of Spizellomyces punctatus strain DAOM BR117.</title>
        <authorList>
            <consortium name="The Broad Institute Genome Sequencing Platform"/>
            <person name="Russ C."/>
            <person name="Cuomo C."/>
            <person name="Shea T."/>
            <person name="Young S.K."/>
            <person name="Zeng Q."/>
            <person name="Koehrsen M."/>
            <person name="Haas B."/>
            <person name="Borodovsky M."/>
            <person name="Guigo R."/>
            <person name="Alvarado L."/>
            <person name="Berlin A."/>
            <person name="Bochicchio J."/>
            <person name="Borenstein D."/>
            <person name="Chapman S."/>
            <person name="Chen Z."/>
            <person name="Engels R."/>
            <person name="Freedman E."/>
            <person name="Gellesch M."/>
            <person name="Goldberg J."/>
            <person name="Griggs A."/>
            <person name="Gujja S."/>
            <person name="Heiman D."/>
            <person name="Hepburn T."/>
            <person name="Howarth C."/>
            <person name="Jen D."/>
            <person name="Larson L."/>
            <person name="Lewis B."/>
            <person name="Mehta T."/>
            <person name="Park D."/>
            <person name="Pearson M."/>
            <person name="Roberts A."/>
            <person name="Saif S."/>
            <person name="Shenoy N."/>
            <person name="Sisk P."/>
            <person name="Stolte C."/>
            <person name="Sykes S."/>
            <person name="Thomson T."/>
            <person name="Walk T."/>
            <person name="White J."/>
            <person name="Yandava C."/>
            <person name="Burger G."/>
            <person name="Gray M.W."/>
            <person name="Holland P.W.H."/>
            <person name="King N."/>
            <person name="Lang F.B.F."/>
            <person name="Roger A.J."/>
            <person name="Ruiz-Trillo I."/>
            <person name="Lander E."/>
            <person name="Nusbaum C."/>
        </authorList>
    </citation>
    <scope>NUCLEOTIDE SEQUENCE [LARGE SCALE GENOMIC DNA]</scope>
    <source>
        <strain evidence="7 8">DAOM BR117</strain>
    </source>
</reference>
<dbReference type="GO" id="GO:0070403">
    <property type="term" value="F:NAD+ binding"/>
    <property type="evidence" value="ECO:0007669"/>
    <property type="project" value="InterPro"/>
</dbReference>
<dbReference type="Gene3D" id="3.40.50.1220">
    <property type="entry name" value="TPP-binding domain"/>
    <property type="match status" value="1"/>
</dbReference>
<dbReference type="RefSeq" id="XP_016612800.1">
    <property type="nucleotide sequence ID" value="XM_016748790.1"/>
</dbReference>
<dbReference type="OMA" id="ECKEEYP"/>
<dbReference type="AlphaFoldDB" id="A0A0L0HTT9"/>
<feature type="compositionally biased region" description="Basic and acidic residues" evidence="5">
    <location>
        <begin position="442"/>
        <end position="455"/>
    </location>
</feature>
<dbReference type="InterPro" id="IPR003000">
    <property type="entry name" value="Sirtuin"/>
</dbReference>
<feature type="compositionally biased region" description="Polar residues" evidence="5">
    <location>
        <begin position="370"/>
        <end position="379"/>
    </location>
</feature>
<dbReference type="InterPro" id="IPR026590">
    <property type="entry name" value="Ssirtuin_cat_dom"/>
</dbReference>
<evidence type="ECO:0000256" key="3">
    <source>
        <dbReference type="ARBA" id="ARBA00023027"/>
    </source>
</evidence>
<evidence type="ECO:0000259" key="6">
    <source>
        <dbReference type="PROSITE" id="PS50305"/>
    </source>
</evidence>
<keyword evidence="2" id="KW-0808">Transferase</keyword>
<feature type="binding site" evidence="4">
    <location>
        <position position="160"/>
    </location>
    <ligand>
        <name>Zn(2+)</name>
        <dbReference type="ChEBI" id="CHEBI:29105"/>
    </ligand>
</feature>
<feature type="compositionally biased region" description="Polar residues" evidence="5">
    <location>
        <begin position="456"/>
        <end position="466"/>
    </location>
</feature>
<dbReference type="GO" id="GO:0017136">
    <property type="term" value="F:histone deacetylase activity, NAD-dependent"/>
    <property type="evidence" value="ECO:0007669"/>
    <property type="project" value="TreeGrafter"/>
</dbReference>
<feature type="binding site" evidence="4">
    <location>
        <position position="182"/>
    </location>
    <ligand>
        <name>Zn(2+)</name>
        <dbReference type="ChEBI" id="CHEBI:29105"/>
    </ligand>
</feature>
<feature type="binding site" evidence="4">
    <location>
        <position position="157"/>
    </location>
    <ligand>
        <name>Zn(2+)</name>
        <dbReference type="ChEBI" id="CHEBI:29105"/>
    </ligand>
</feature>
<dbReference type="Proteomes" id="UP000053201">
    <property type="component" value="Unassembled WGS sequence"/>
</dbReference>
<feature type="binding site" evidence="4">
    <location>
        <position position="185"/>
    </location>
    <ligand>
        <name>Zn(2+)</name>
        <dbReference type="ChEBI" id="CHEBI:29105"/>
    </ligand>
</feature>
<accession>A0A0L0HTT9</accession>
<proteinExistence type="inferred from homology"/>
<feature type="region of interest" description="Disordered" evidence="5">
    <location>
        <begin position="427"/>
        <end position="552"/>
    </location>
</feature>
<feature type="compositionally biased region" description="Basic residues" evidence="5">
    <location>
        <begin position="384"/>
        <end position="393"/>
    </location>
</feature>
<comment type="similarity">
    <text evidence="1">Belongs to the sirtuin family. Class I subfamily.</text>
</comment>
<keyword evidence="4" id="KW-0862">Zinc</keyword>
<gene>
    <name evidence="7" type="ORF">SPPG_00465</name>
</gene>
<evidence type="ECO:0000256" key="5">
    <source>
        <dbReference type="SAM" id="MobiDB-lite"/>
    </source>
</evidence>
<dbReference type="InParanoid" id="A0A0L0HTT9"/>
<dbReference type="GO" id="GO:0046872">
    <property type="term" value="F:metal ion binding"/>
    <property type="evidence" value="ECO:0007669"/>
    <property type="project" value="UniProtKB-KW"/>
</dbReference>
<dbReference type="PANTHER" id="PTHR11085:SF8">
    <property type="entry name" value="NAD-DEPENDENT HISTONE DEACETYLASE HST3"/>
    <property type="match status" value="1"/>
</dbReference>
<dbReference type="PANTHER" id="PTHR11085">
    <property type="entry name" value="NAD-DEPENDENT PROTEIN DEACYLASE SIRTUIN-5, MITOCHONDRIAL-RELATED"/>
    <property type="match status" value="1"/>
</dbReference>
<dbReference type="InterPro" id="IPR029035">
    <property type="entry name" value="DHS-like_NAD/FAD-binding_dom"/>
</dbReference>
<evidence type="ECO:0000313" key="7">
    <source>
        <dbReference type="EMBL" id="KND04761.1"/>
    </source>
</evidence>
<dbReference type="PROSITE" id="PS50305">
    <property type="entry name" value="SIRTUIN"/>
    <property type="match status" value="1"/>
</dbReference>
<feature type="active site" description="Proton acceptor" evidence="4">
    <location>
        <position position="149"/>
    </location>
</feature>
<name>A0A0L0HTT9_SPIPD</name>
<feature type="compositionally biased region" description="Low complexity" evidence="5">
    <location>
        <begin position="394"/>
        <end position="414"/>
    </location>
</feature>
<dbReference type="SUPFAM" id="SSF52467">
    <property type="entry name" value="DHS-like NAD/FAD-binding domain"/>
    <property type="match status" value="1"/>
</dbReference>
<dbReference type="Gene3D" id="3.30.1600.10">
    <property type="entry name" value="SIR2/SIRT2 'Small Domain"/>
    <property type="match status" value="1"/>
</dbReference>
<keyword evidence="8" id="KW-1185">Reference proteome</keyword>
<evidence type="ECO:0000256" key="1">
    <source>
        <dbReference type="ARBA" id="ARBA00006924"/>
    </source>
</evidence>
<keyword evidence="4" id="KW-0479">Metal-binding</keyword>
<dbReference type="eggNOG" id="KOG2684">
    <property type="taxonomic scope" value="Eukaryota"/>
</dbReference>
<feature type="compositionally biased region" description="Basic residues" evidence="5">
    <location>
        <begin position="527"/>
        <end position="547"/>
    </location>
</feature>
<evidence type="ECO:0000256" key="2">
    <source>
        <dbReference type="ARBA" id="ARBA00022679"/>
    </source>
</evidence>
<feature type="region of interest" description="Disordered" evidence="5">
    <location>
        <begin position="365"/>
        <end position="414"/>
    </location>
</feature>
<dbReference type="VEuPathDB" id="FungiDB:SPPG_00465"/>
<evidence type="ECO:0000256" key="4">
    <source>
        <dbReference type="PROSITE-ProRule" id="PRU00236"/>
    </source>
</evidence>
<dbReference type="OrthoDB" id="2919105at2759"/>
<dbReference type="Pfam" id="PF02146">
    <property type="entry name" value="SIR2"/>
    <property type="match status" value="1"/>
</dbReference>
<dbReference type="EMBL" id="KQ257450">
    <property type="protein sequence ID" value="KND04761.1"/>
    <property type="molecule type" value="Genomic_DNA"/>
</dbReference>
<keyword evidence="3" id="KW-0520">NAD</keyword>
<dbReference type="InterPro" id="IPR050134">
    <property type="entry name" value="NAD-dep_sirtuin_deacylases"/>
</dbReference>